<proteinExistence type="predicted"/>
<keyword evidence="4" id="KW-1185">Reference proteome</keyword>
<name>A0A2D0J2Y8_XENBU</name>
<dbReference type="RefSeq" id="WP_099135154.1">
    <property type="nucleotide sequence ID" value="NZ_CAWNNJ010000108.1"/>
</dbReference>
<evidence type="ECO:0000313" key="3">
    <source>
        <dbReference type="Proteomes" id="UP000225833"/>
    </source>
</evidence>
<reference evidence="1 3" key="1">
    <citation type="journal article" date="2017" name="Nat. Microbiol.">
        <title>Natural product diversity associated with the nematode symbionts Photorhabdus and Xenorhabdus.</title>
        <authorList>
            <person name="Tobias N.J."/>
            <person name="Wolff H."/>
            <person name="Djahanschiri B."/>
            <person name="Grundmann F."/>
            <person name="Kronenwerth M."/>
            <person name="Shi Y.M."/>
            <person name="Simonyi S."/>
            <person name="Grun P."/>
            <person name="Shapiro-Ilan D."/>
            <person name="Pidot S.J."/>
            <person name="Stinear T.P."/>
            <person name="Ebersberger I."/>
            <person name="Bode H.B."/>
        </authorList>
    </citation>
    <scope>NUCLEOTIDE SEQUENCE [LARGE SCALE GENOMIC DNA]</scope>
    <source>
        <strain evidence="1 3">DSM 16342</strain>
    </source>
</reference>
<evidence type="ECO:0000313" key="4">
    <source>
        <dbReference type="Proteomes" id="UP000665047"/>
    </source>
</evidence>
<evidence type="ECO:0000313" key="1">
    <source>
        <dbReference type="EMBL" id="PHM28561.1"/>
    </source>
</evidence>
<protein>
    <submittedName>
        <fullName evidence="2">DUF1289 domain-containing protein</fullName>
    </submittedName>
    <submittedName>
        <fullName evidence="1">Oxidoreductase</fullName>
    </submittedName>
</protein>
<dbReference type="OrthoDB" id="8911262at2"/>
<dbReference type="PANTHER" id="PTHR35175">
    <property type="entry name" value="DUF1289 DOMAIN-CONTAINING PROTEIN"/>
    <property type="match status" value="1"/>
</dbReference>
<dbReference type="Proteomes" id="UP000665047">
    <property type="component" value="Chromosome"/>
</dbReference>
<gene>
    <name evidence="2" type="ORF">HGO23_09175</name>
    <name evidence="1" type="ORF">Xbud_01154</name>
</gene>
<dbReference type="EMBL" id="CP072455">
    <property type="protein sequence ID" value="QTL41449.1"/>
    <property type="molecule type" value="Genomic_DNA"/>
</dbReference>
<dbReference type="PANTHER" id="PTHR35175:SF1">
    <property type="entry name" value="OXIDOREDUCTASE"/>
    <property type="match status" value="1"/>
</dbReference>
<sequence>MAEQLEFFVIPSPCKGICESDTRGFCRGCYRSREERFMWMKLSDGQKREVLRLCRDRYLRMRRNKEHDEGAPSKQLGLF</sequence>
<accession>A0A2D0J2Y8</accession>
<evidence type="ECO:0000313" key="2">
    <source>
        <dbReference type="EMBL" id="QTL41449.1"/>
    </source>
</evidence>
<dbReference type="InterPro" id="IPR010710">
    <property type="entry name" value="DUF1289"/>
</dbReference>
<dbReference type="Proteomes" id="UP000225833">
    <property type="component" value="Unassembled WGS sequence"/>
</dbReference>
<reference evidence="2 4" key="2">
    <citation type="submission" date="2021-03" db="EMBL/GenBank/DDBJ databases">
        <title>Complete Genome Sequence Data of Xenorhabdus budapestensis strain C72, a Candidate Biological Control Agent, from China.</title>
        <authorList>
            <person name="LI B."/>
            <person name="WANG S."/>
            <person name="QIU D."/>
        </authorList>
    </citation>
    <scope>NUCLEOTIDE SEQUENCE [LARGE SCALE GENOMIC DNA]</scope>
    <source>
        <strain evidence="2 4">C-7-2</strain>
    </source>
</reference>
<dbReference type="EMBL" id="NIBS01000004">
    <property type="protein sequence ID" value="PHM28561.1"/>
    <property type="molecule type" value="Genomic_DNA"/>
</dbReference>
<dbReference type="AlphaFoldDB" id="A0A2D0J2Y8"/>
<dbReference type="Pfam" id="PF06945">
    <property type="entry name" value="DUF1289"/>
    <property type="match status" value="1"/>
</dbReference>
<organism evidence="1 3">
    <name type="scientific">Xenorhabdus budapestensis</name>
    <dbReference type="NCBI Taxonomy" id="290110"/>
    <lineage>
        <taxon>Bacteria</taxon>
        <taxon>Pseudomonadati</taxon>
        <taxon>Pseudomonadota</taxon>
        <taxon>Gammaproteobacteria</taxon>
        <taxon>Enterobacterales</taxon>
        <taxon>Morganellaceae</taxon>
        <taxon>Xenorhabdus</taxon>
    </lineage>
</organism>